<feature type="compositionally biased region" description="Low complexity" evidence="1">
    <location>
        <begin position="55"/>
        <end position="70"/>
    </location>
</feature>
<feature type="region of interest" description="Disordered" evidence="1">
    <location>
        <begin position="55"/>
        <end position="100"/>
    </location>
</feature>
<gene>
    <name evidence="2" type="ORF">Fot_43054</name>
</gene>
<accession>A0ABD1RMY8</accession>
<comment type="caution">
    <text evidence="2">The sequence shown here is derived from an EMBL/GenBank/DDBJ whole genome shotgun (WGS) entry which is preliminary data.</text>
</comment>
<keyword evidence="3" id="KW-1185">Reference proteome</keyword>
<dbReference type="EMBL" id="JBFOLJ010000012">
    <property type="protein sequence ID" value="KAL2489762.1"/>
    <property type="molecule type" value="Genomic_DNA"/>
</dbReference>
<proteinExistence type="predicted"/>
<sequence>MARAEVQFFSREEEEVEIHGDILEAILLYVPLSPPPVFPSRGALSWLPPFATSTSRSHGWSSTSKPTACLTPPPHTHTTRVPTSGSKYHSRRLSSFQPSNPLNPMSSTCFRLSNFHSRLTH</sequence>
<protein>
    <submittedName>
        <fullName evidence="2">Uncharacterized protein</fullName>
    </submittedName>
</protein>
<dbReference type="Proteomes" id="UP001604277">
    <property type="component" value="Unassembled WGS sequence"/>
</dbReference>
<evidence type="ECO:0000256" key="1">
    <source>
        <dbReference type="SAM" id="MobiDB-lite"/>
    </source>
</evidence>
<reference evidence="3" key="1">
    <citation type="submission" date="2024-07" db="EMBL/GenBank/DDBJ databases">
        <title>Two chromosome-level genome assemblies of Korean endemic species Abeliophyllum distichum and Forsythia ovata (Oleaceae).</title>
        <authorList>
            <person name="Jang H."/>
        </authorList>
    </citation>
    <scope>NUCLEOTIDE SEQUENCE [LARGE SCALE GENOMIC DNA]</scope>
</reference>
<name>A0ABD1RMY8_9LAMI</name>
<evidence type="ECO:0000313" key="3">
    <source>
        <dbReference type="Proteomes" id="UP001604277"/>
    </source>
</evidence>
<evidence type="ECO:0000313" key="2">
    <source>
        <dbReference type="EMBL" id="KAL2489762.1"/>
    </source>
</evidence>
<dbReference type="AlphaFoldDB" id="A0ABD1RMY8"/>
<organism evidence="2 3">
    <name type="scientific">Forsythia ovata</name>
    <dbReference type="NCBI Taxonomy" id="205694"/>
    <lineage>
        <taxon>Eukaryota</taxon>
        <taxon>Viridiplantae</taxon>
        <taxon>Streptophyta</taxon>
        <taxon>Embryophyta</taxon>
        <taxon>Tracheophyta</taxon>
        <taxon>Spermatophyta</taxon>
        <taxon>Magnoliopsida</taxon>
        <taxon>eudicotyledons</taxon>
        <taxon>Gunneridae</taxon>
        <taxon>Pentapetalae</taxon>
        <taxon>asterids</taxon>
        <taxon>lamiids</taxon>
        <taxon>Lamiales</taxon>
        <taxon>Oleaceae</taxon>
        <taxon>Forsythieae</taxon>
        <taxon>Forsythia</taxon>
    </lineage>
</organism>